<keyword evidence="2" id="KW-0732">Signal</keyword>
<feature type="signal peptide" evidence="2">
    <location>
        <begin position="1"/>
        <end position="26"/>
    </location>
</feature>
<feature type="chain" id="PRO_5024917787" description="Ig-like domain-containing protein" evidence="2">
    <location>
        <begin position="27"/>
        <end position="1359"/>
    </location>
</feature>
<dbReference type="Proteomes" id="UP000278962">
    <property type="component" value="Unassembled WGS sequence"/>
</dbReference>
<evidence type="ECO:0000313" key="5">
    <source>
        <dbReference type="Proteomes" id="UP000278962"/>
    </source>
</evidence>
<name>A0A660LH31_9ACTN</name>
<dbReference type="InterPro" id="IPR007110">
    <property type="entry name" value="Ig-like_dom"/>
</dbReference>
<reference evidence="4 5" key="1">
    <citation type="submission" date="2018-10" db="EMBL/GenBank/DDBJ databases">
        <title>Genomic Encyclopedia of Archaeal and Bacterial Type Strains, Phase II (KMG-II): from individual species to whole genera.</title>
        <authorList>
            <person name="Goeker M."/>
        </authorList>
    </citation>
    <scope>NUCLEOTIDE SEQUENCE [LARGE SCALE GENOMIC DNA]</scope>
    <source>
        <strain evidence="4 5">DSM 14954</strain>
    </source>
</reference>
<dbReference type="Gene3D" id="2.60.40.2700">
    <property type="match status" value="7"/>
</dbReference>
<evidence type="ECO:0000313" key="4">
    <source>
        <dbReference type="EMBL" id="RKQ92274.1"/>
    </source>
</evidence>
<evidence type="ECO:0000256" key="1">
    <source>
        <dbReference type="SAM" id="MobiDB-lite"/>
    </source>
</evidence>
<evidence type="ECO:0000259" key="3">
    <source>
        <dbReference type="PROSITE" id="PS50835"/>
    </source>
</evidence>
<evidence type="ECO:0000256" key="2">
    <source>
        <dbReference type="SAM" id="SignalP"/>
    </source>
</evidence>
<sequence>MTPSRGLRALLACTAALVLVPGAAQAATITSATSGDWDDPGTWAGGVAPGSGDTAKIRSANAVALVADVNVTGVELEGGANLDLDGHQLSTSGDATLGGDFYSTSWLTDGTLTVGGKLLVQNSAVSNVAVTVNGTSEFSGPLPGDSEASSFWQSSTLTQTTGDLTLSGHRFTGDLDPVLDNTSLFVRGTNDLNGRQLTLTGWGGVYFEPTALTGIGGAPMLSVGALTVSGMHQTTVDWSGIVGGAADLDRVNLIAAAAGDATDLIYNSSGSTVFGGPLTGESLHATYSGNPRPAANPLPSASSSSSLPGHALVGDTITCDPGTWTPDGTKVYAWTSDGNVIGGETTSTFVATSNELGTDVKCTVEVSAGGVTGTEASSNAVHVDVAPGNIIEPEPSSANADPTAARVGDVLTCDEGLWSGIAPTYTYAWQRDGNPIGGATARTYTVVDADRGAEITCSVVAKDGLASSSAVVSVTGVEIASGPTPTVAPTATSTRTPTNRATTGDVLTCAPGQWSAQGTFSYAWKRDGNVINGATATTYTVVGVDLGTSLTCSVTLTTADDTGNADTAAVVAVATPANSVAPAITGAPLTGKTTTGVQLTCAPGTWSGSPTYAYAWKRGTTTVASTSTYTPVSADAGNTLTCEVVATTNSISSAASSSTGVAVFILPVNSVAPSVTGTPVAGKTRVGLAVTCAPGTWSESPTFTYVWKRNGTPIGGATAGAYTPVGADVGMALSCSVAGSANGFSAAAVDSTGVAVVATSENTGAPSITGAPVAGKTTLGVQLTCDPGTWTLNPTLDYAWKRGTTTVATTSTYTPVTADGGHTLKCEVTALANGVPSAAAATDGVAVLPDPDNTVAPSISGSGIVGEALTCATGSWAGTPDLFVRWLRGGTVVASGSSVYTIVRADRGSELRCKVTATTLSVERTALSAPVTAKAGAPITITEQPEATLPSRKTRVSYTLAPDVAVTGCTLNGAALASCASPIDLTGLQIAADYALVIALRNEYGEDESRTVSFQTVVPPDVRLTQVPGGNIGWLQSLTVRYEISDEATAACTLDGRPIACSRTEAQFFAPEEFGTHVFQVTASFPSGKQASERWSFFISTQGAGQPYLPGAVSVPASAWVNVPYYNGHFDDVQISAPFPYERVSDLGKPAIRFKAPAKAGTYEVSATDGSRRRNYKMQVTVYDPAAVTTTRQAGGVTDAKSPITCPEGTPGTFYSWYVDDRLVQTSTSNELPVASVPKNGVVSCAVNDPVKGFTPPVKVLLSDGTRLGASVGSDTVSMSVSGAVTVEIDVKEKRITGVSSAAKPKRAKYTKVKTIKKKLRRGWTRVSIGRKLPKSGYQVTIRIKKGKRYSKPLVLSKG</sequence>
<protein>
    <recommendedName>
        <fullName evidence="3">Ig-like domain-containing protein</fullName>
    </recommendedName>
</protein>
<keyword evidence="5" id="KW-1185">Reference proteome</keyword>
<feature type="region of interest" description="Disordered" evidence="1">
    <location>
        <begin position="287"/>
        <end position="307"/>
    </location>
</feature>
<feature type="domain" description="Ig-like" evidence="3">
    <location>
        <begin position="576"/>
        <end position="652"/>
    </location>
</feature>
<organism evidence="4 5">
    <name type="scientific">Solirubrobacter pauli</name>
    <dbReference type="NCBI Taxonomy" id="166793"/>
    <lineage>
        <taxon>Bacteria</taxon>
        <taxon>Bacillati</taxon>
        <taxon>Actinomycetota</taxon>
        <taxon>Thermoleophilia</taxon>
        <taxon>Solirubrobacterales</taxon>
        <taxon>Solirubrobacteraceae</taxon>
        <taxon>Solirubrobacter</taxon>
    </lineage>
</organism>
<feature type="compositionally biased region" description="Low complexity" evidence="1">
    <location>
        <begin position="290"/>
        <end position="307"/>
    </location>
</feature>
<feature type="domain" description="Ig-like" evidence="3">
    <location>
        <begin position="851"/>
        <end position="932"/>
    </location>
</feature>
<dbReference type="EMBL" id="RBIL01000001">
    <property type="protein sequence ID" value="RKQ92274.1"/>
    <property type="molecule type" value="Genomic_DNA"/>
</dbReference>
<accession>A0A660LH31</accession>
<dbReference type="OrthoDB" id="614750at2"/>
<dbReference type="PROSITE" id="PS50835">
    <property type="entry name" value="IG_LIKE"/>
    <property type="match status" value="4"/>
</dbReference>
<dbReference type="RefSeq" id="WP_121249979.1">
    <property type="nucleotide sequence ID" value="NZ_RBIL01000001.1"/>
</dbReference>
<feature type="domain" description="Ig-like" evidence="3">
    <location>
        <begin position="393"/>
        <end position="473"/>
    </location>
</feature>
<comment type="caution">
    <text evidence="4">The sequence shown here is derived from an EMBL/GenBank/DDBJ whole genome shotgun (WGS) entry which is preliminary data.</text>
</comment>
<feature type="domain" description="Ig-like" evidence="3">
    <location>
        <begin position="485"/>
        <end position="571"/>
    </location>
</feature>
<proteinExistence type="predicted"/>
<gene>
    <name evidence="4" type="ORF">C8N24_2117</name>
</gene>